<feature type="signal peptide" evidence="2">
    <location>
        <begin position="1"/>
        <end position="23"/>
    </location>
</feature>
<sequence length="340" mass="36616">MMKKLLLVLLILPFFGFSQQLSSFDFNSLTPGNIKGQLGWDTQISNGAPPTTSNNASEENLQVTANGKNSTQGFTLTGPNGDMGGSFVWNDGLPAAWASRTSGNDIIEVEVSVNPGDLGSSSLNNFGVYIYDPSYTKVLAGFRIDESTNKLFLVAYSLPTGQLTPGNFRYDLDIVVAPNMFSTYGISYNTITGQVLIDGDGIDGPLGLPITTQPDVPTEIDFVAFSGSTQTVPNTMASSITFDNYIVRASATNTLLGVAEFATNVTSLYPNPATNEINLKSISAIQKVQLYNSLGQVVIERTTNLVKEVKFDISDLGGGMYFINIKSEDGKIETKKFIKK</sequence>
<evidence type="ECO:0000259" key="3">
    <source>
        <dbReference type="Pfam" id="PF18962"/>
    </source>
</evidence>
<evidence type="ECO:0000256" key="1">
    <source>
        <dbReference type="ARBA" id="ARBA00022729"/>
    </source>
</evidence>
<dbReference type="InterPro" id="IPR026444">
    <property type="entry name" value="Secre_tail"/>
</dbReference>
<dbReference type="AlphaFoldDB" id="A0A327S0K7"/>
<dbReference type="OrthoDB" id="1288696at2"/>
<organism evidence="4 5">
    <name type="scientific">Gelidibacter algens</name>
    <dbReference type="NCBI Taxonomy" id="49280"/>
    <lineage>
        <taxon>Bacteria</taxon>
        <taxon>Pseudomonadati</taxon>
        <taxon>Bacteroidota</taxon>
        <taxon>Flavobacteriia</taxon>
        <taxon>Flavobacteriales</taxon>
        <taxon>Flavobacteriaceae</taxon>
        <taxon>Gelidibacter</taxon>
    </lineage>
</organism>
<protein>
    <submittedName>
        <fullName evidence="4">Putative secreted protein (Por secretion system target)</fullName>
    </submittedName>
</protein>
<reference evidence="4 5" key="1">
    <citation type="submission" date="2018-06" db="EMBL/GenBank/DDBJ databases">
        <title>Genomic Encyclopedia of Archaeal and Bacterial Type Strains, Phase II (KMG-II): from individual species to whole genera.</title>
        <authorList>
            <person name="Goeker M."/>
        </authorList>
    </citation>
    <scope>NUCLEOTIDE SEQUENCE [LARGE SCALE GENOMIC DNA]</scope>
    <source>
        <strain evidence="4 5">DSM 12408</strain>
    </source>
</reference>
<proteinExistence type="predicted"/>
<evidence type="ECO:0000256" key="2">
    <source>
        <dbReference type="SAM" id="SignalP"/>
    </source>
</evidence>
<dbReference type="Pfam" id="PF18962">
    <property type="entry name" value="Por_Secre_tail"/>
    <property type="match status" value="1"/>
</dbReference>
<evidence type="ECO:0000313" key="4">
    <source>
        <dbReference type="EMBL" id="RAJ22509.1"/>
    </source>
</evidence>
<evidence type="ECO:0000313" key="5">
    <source>
        <dbReference type="Proteomes" id="UP000248987"/>
    </source>
</evidence>
<feature type="domain" description="Secretion system C-terminal sorting" evidence="3">
    <location>
        <begin position="268"/>
        <end position="338"/>
    </location>
</feature>
<dbReference type="NCBIfam" id="TIGR04183">
    <property type="entry name" value="Por_Secre_tail"/>
    <property type="match status" value="1"/>
</dbReference>
<dbReference type="Proteomes" id="UP000248987">
    <property type="component" value="Unassembled WGS sequence"/>
</dbReference>
<keyword evidence="1 2" id="KW-0732">Signal</keyword>
<accession>A0A327S0K7</accession>
<feature type="chain" id="PRO_5016307928" evidence="2">
    <location>
        <begin position="24"/>
        <end position="340"/>
    </location>
</feature>
<dbReference type="EMBL" id="QLLQ01000009">
    <property type="protein sequence ID" value="RAJ22509.1"/>
    <property type="molecule type" value="Genomic_DNA"/>
</dbReference>
<name>A0A327S0K7_9FLAO</name>
<dbReference type="RefSeq" id="WP_083993927.1">
    <property type="nucleotide sequence ID" value="NZ_LZRN01000022.1"/>
</dbReference>
<keyword evidence="5" id="KW-1185">Reference proteome</keyword>
<gene>
    <name evidence="4" type="ORF">LX77_02455</name>
</gene>
<comment type="caution">
    <text evidence="4">The sequence shown here is derived from an EMBL/GenBank/DDBJ whole genome shotgun (WGS) entry which is preliminary data.</text>
</comment>